<dbReference type="AlphaFoldDB" id="A0A0V1HEJ1"/>
<keyword evidence="2" id="KW-1185">Reference proteome</keyword>
<organism evidence="1 2">
    <name type="scientific">Trichinella zimbabwensis</name>
    <dbReference type="NCBI Taxonomy" id="268475"/>
    <lineage>
        <taxon>Eukaryota</taxon>
        <taxon>Metazoa</taxon>
        <taxon>Ecdysozoa</taxon>
        <taxon>Nematoda</taxon>
        <taxon>Enoplea</taxon>
        <taxon>Dorylaimia</taxon>
        <taxon>Trichinellida</taxon>
        <taxon>Trichinellidae</taxon>
        <taxon>Trichinella</taxon>
    </lineage>
</organism>
<protein>
    <submittedName>
        <fullName evidence="1">Uncharacterized protein</fullName>
    </submittedName>
</protein>
<feature type="non-terminal residue" evidence="1">
    <location>
        <position position="1"/>
    </location>
</feature>
<dbReference type="Proteomes" id="UP000055024">
    <property type="component" value="Unassembled WGS sequence"/>
</dbReference>
<sequence length="77" mass="8267">LLRFNACCFFSKATSSGAFSSSLTTGHQKTTSRAGDFSTLTILIIPNHTHEKPLRLSVSESNSLLKLALLGLASTLR</sequence>
<dbReference type="EMBL" id="JYDP01000076">
    <property type="protein sequence ID" value="KRZ09187.1"/>
    <property type="molecule type" value="Genomic_DNA"/>
</dbReference>
<gene>
    <name evidence="1" type="ORF">T11_5398</name>
</gene>
<comment type="caution">
    <text evidence="1">The sequence shown here is derived from an EMBL/GenBank/DDBJ whole genome shotgun (WGS) entry which is preliminary data.</text>
</comment>
<evidence type="ECO:0000313" key="1">
    <source>
        <dbReference type="EMBL" id="KRZ09187.1"/>
    </source>
</evidence>
<name>A0A0V1HEJ1_9BILA</name>
<accession>A0A0V1HEJ1</accession>
<reference evidence="1 2" key="1">
    <citation type="submission" date="2015-01" db="EMBL/GenBank/DDBJ databases">
        <title>Evolution of Trichinella species and genotypes.</title>
        <authorList>
            <person name="Korhonen P.K."/>
            <person name="Edoardo P."/>
            <person name="Giuseppe L.R."/>
            <person name="Gasser R.B."/>
        </authorList>
    </citation>
    <scope>NUCLEOTIDE SEQUENCE [LARGE SCALE GENOMIC DNA]</scope>
    <source>
        <strain evidence="1">ISS1029</strain>
    </source>
</reference>
<evidence type="ECO:0000313" key="2">
    <source>
        <dbReference type="Proteomes" id="UP000055024"/>
    </source>
</evidence>
<proteinExistence type="predicted"/>
<feature type="non-terminal residue" evidence="1">
    <location>
        <position position="77"/>
    </location>
</feature>